<comment type="caution">
    <text evidence="2">The sequence shown here is derived from an EMBL/GenBank/DDBJ whole genome shotgun (WGS) entry which is preliminary data.</text>
</comment>
<accession>A0AAW0SWT8</accession>
<name>A0AAW0SWT8_SCYPA</name>
<organism evidence="2 3">
    <name type="scientific">Scylla paramamosain</name>
    <name type="common">Mud crab</name>
    <dbReference type="NCBI Taxonomy" id="85552"/>
    <lineage>
        <taxon>Eukaryota</taxon>
        <taxon>Metazoa</taxon>
        <taxon>Ecdysozoa</taxon>
        <taxon>Arthropoda</taxon>
        <taxon>Crustacea</taxon>
        <taxon>Multicrustacea</taxon>
        <taxon>Malacostraca</taxon>
        <taxon>Eumalacostraca</taxon>
        <taxon>Eucarida</taxon>
        <taxon>Decapoda</taxon>
        <taxon>Pleocyemata</taxon>
        <taxon>Brachyura</taxon>
        <taxon>Eubrachyura</taxon>
        <taxon>Portunoidea</taxon>
        <taxon>Portunidae</taxon>
        <taxon>Portuninae</taxon>
        <taxon>Scylla</taxon>
    </lineage>
</organism>
<evidence type="ECO:0000313" key="2">
    <source>
        <dbReference type="EMBL" id="KAK8379591.1"/>
    </source>
</evidence>
<dbReference type="AlphaFoldDB" id="A0AAW0SWT8"/>
<dbReference type="Proteomes" id="UP001487740">
    <property type="component" value="Unassembled WGS sequence"/>
</dbReference>
<dbReference type="EMBL" id="JARAKH010000043">
    <property type="protein sequence ID" value="KAK8379591.1"/>
    <property type="molecule type" value="Genomic_DNA"/>
</dbReference>
<sequence length="152" mass="16591">MADGDDSFDGVFLAMAQQHTGGVIEEEGEEEEEEEEEEAKERMEQGVRSGLKLKPSAGNGCDLDNYWWTQALQEVEVRLGQVRSAGHSPRGTLPLIAAAGRWGRATRRFAPRHHGPGAVVCPAWLPQGQYELQSPPGRSHNAGYTPSTAHNT</sequence>
<reference evidence="2 3" key="1">
    <citation type="submission" date="2023-03" db="EMBL/GenBank/DDBJ databases">
        <title>High-quality genome of Scylla paramamosain provides insights in environmental adaptation.</title>
        <authorList>
            <person name="Zhang L."/>
        </authorList>
    </citation>
    <scope>NUCLEOTIDE SEQUENCE [LARGE SCALE GENOMIC DNA]</scope>
    <source>
        <strain evidence="2">LZ_2023a</strain>
        <tissue evidence="2">Muscle</tissue>
    </source>
</reference>
<evidence type="ECO:0000313" key="3">
    <source>
        <dbReference type="Proteomes" id="UP001487740"/>
    </source>
</evidence>
<keyword evidence="3" id="KW-1185">Reference proteome</keyword>
<feature type="compositionally biased region" description="Acidic residues" evidence="1">
    <location>
        <begin position="24"/>
        <end position="38"/>
    </location>
</feature>
<proteinExistence type="predicted"/>
<feature type="compositionally biased region" description="Polar residues" evidence="1">
    <location>
        <begin position="142"/>
        <end position="152"/>
    </location>
</feature>
<feature type="region of interest" description="Disordered" evidence="1">
    <location>
        <begin position="1"/>
        <end position="55"/>
    </location>
</feature>
<evidence type="ECO:0000256" key="1">
    <source>
        <dbReference type="SAM" id="MobiDB-lite"/>
    </source>
</evidence>
<gene>
    <name evidence="2" type="ORF">O3P69_019504</name>
</gene>
<protein>
    <submittedName>
        <fullName evidence="2">Uncharacterized protein</fullName>
    </submittedName>
</protein>
<feature type="region of interest" description="Disordered" evidence="1">
    <location>
        <begin position="131"/>
        <end position="152"/>
    </location>
</feature>